<protein>
    <submittedName>
        <fullName evidence="1">Uncharacterized protein</fullName>
    </submittedName>
</protein>
<name>A0A077ZQJ7_STYLE</name>
<dbReference type="EMBL" id="CCKQ01000578">
    <property type="protein sequence ID" value="CDW71660.1"/>
    <property type="molecule type" value="Genomic_DNA"/>
</dbReference>
<gene>
    <name evidence="1" type="primary">Contig13794.g14709</name>
    <name evidence="1" type="ORF">STYLEM_607</name>
</gene>
<evidence type="ECO:0000313" key="1">
    <source>
        <dbReference type="EMBL" id="CDW71660.1"/>
    </source>
</evidence>
<sequence>MGQCVSDSRITSERFEIEKQVIFSSSYIISLNQQWIQLSHRRTKAKRWRDTCNKEEKEISEKDWGLLTIPSQQTQFSIEN</sequence>
<reference evidence="1 2" key="1">
    <citation type="submission" date="2014-06" db="EMBL/GenBank/DDBJ databases">
        <authorList>
            <person name="Swart Estienne"/>
        </authorList>
    </citation>
    <scope>NUCLEOTIDE SEQUENCE [LARGE SCALE GENOMIC DNA]</scope>
    <source>
        <strain evidence="1 2">130c</strain>
    </source>
</reference>
<dbReference type="InParanoid" id="A0A077ZQJ7"/>
<dbReference type="Proteomes" id="UP000039865">
    <property type="component" value="Unassembled WGS sequence"/>
</dbReference>
<accession>A0A077ZQJ7</accession>
<evidence type="ECO:0000313" key="2">
    <source>
        <dbReference type="Proteomes" id="UP000039865"/>
    </source>
</evidence>
<proteinExistence type="predicted"/>
<dbReference type="AlphaFoldDB" id="A0A077ZQJ7"/>
<organism evidence="1 2">
    <name type="scientific">Stylonychia lemnae</name>
    <name type="common">Ciliate</name>
    <dbReference type="NCBI Taxonomy" id="5949"/>
    <lineage>
        <taxon>Eukaryota</taxon>
        <taxon>Sar</taxon>
        <taxon>Alveolata</taxon>
        <taxon>Ciliophora</taxon>
        <taxon>Intramacronucleata</taxon>
        <taxon>Spirotrichea</taxon>
        <taxon>Stichotrichia</taxon>
        <taxon>Sporadotrichida</taxon>
        <taxon>Oxytrichidae</taxon>
        <taxon>Stylonychinae</taxon>
        <taxon>Stylonychia</taxon>
    </lineage>
</organism>
<keyword evidence="2" id="KW-1185">Reference proteome</keyword>